<dbReference type="EMBL" id="JAVIJP010000053">
    <property type="protein sequence ID" value="KAL3624482.1"/>
    <property type="molecule type" value="Genomic_DNA"/>
</dbReference>
<gene>
    <name evidence="1" type="ORF">CASFOL_031150</name>
</gene>
<organism evidence="1 2">
    <name type="scientific">Castilleja foliolosa</name>
    <dbReference type="NCBI Taxonomy" id="1961234"/>
    <lineage>
        <taxon>Eukaryota</taxon>
        <taxon>Viridiplantae</taxon>
        <taxon>Streptophyta</taxon>
        <taxon>Embryophyta</taxon>
        <taxon>Tracheophyta</taxon>
        <taxon>Spermatophyta</taxon>
        <taxon>Magnoliopsida</taxon>
        <taxon>eudicotyledons</taxon>
        <taxon>Gunneridae</taxon>
        <taxon>Pentapetalae</taxon>
        <taxon>asterids</taxon>
        <taxon>lamiids</taxon>
        <taxon>Lamiales</taxon>
        <taxon>Orobanchaceae</taxon>
        <taxon>Pedicularideae</taxon>
        <taxon>Castillejinae</taxon>
        <taxon>Castilleja</taxon>
    </lineage>
</organism>
<evidence type="ECO:0000313" key="1">
    <source>
        <dbReference type="EMBL" id="KAL3624482.1"/>
    </source>
</evidence>
<name>A0ABD3C6T0_9LAMI</name>
<proteinExistence type="predicted"/>
<keyword evidence="2" id="KW-1185">Reference proteome</keyword>
<protein>
    <submittedName>
        <fullName evidence="1">Uncharacterized protein</fullName>
    </submittedName>
</protein>
<accession>A0ABD3C6T0</accession>
<reference evidence="2" key="1">
    <citation type="journal article" date="2024" name="IScience">
        <title>Strigolactones Initiate the Formation of Haustorium-like Structures in Castilleja.</title>
        <authorList>
            <person name="Buerger M."/>
            <person name="Peterson D."/>
            <person name="Chory J."/>
        </authorList>
    </citation>
    <scope>NUCLEOTIDE SEQUENCE [LARGE SCALE GENOMIC DNA]</scope>
</reference>
<sequence>MCLDPEFGPLEENEATTGAGILTPSDLCTTADGVLHNEKNPNINDSRWNYIEKRRVEICIGLNDSADASKSFDDRIGSSAIFTVNNLPFHLLRIH</sequence>
<comment type="caution">
    <text evidence="1">The sequence shown here is derived from an EMBL/GenBank/DDBJ whole genome shotgun (WGS) entry which is preliminary data.</text>
</comment>
<evidence type="ECO:0000313" key="2">
    <source>
        <dbReference type="Proteomes" id="UP001632038"/>
    </source>
</evidence>
<dbReference type="AlphaFoldDB" id="A0ABD3C6T0"/>
<dbReference type="Proteomes" id="UP001632038">
    <property type="component" value="Unassembled WGS sequence"/>
</dbReference>